<accession>A0A2R9T0J5</accession>
<dbReference type="EMBL" id="ADHJ01000009">
    <property type="protein sequence ID" value="EFU43154.1"/>
    <property type="molecule type" value="Genomic_DNA"/>
</dbReference>
<sequence>MILFFISYTNRKGCMAVSQKRLDHVGIVVRNLEATIAFYTSVVGLELKNRLTHTNGVIQLAFLGFNGSDETEVELIQGYSDSLPSEGTVHHFAVSTDDIEEEYARVQGLEVPHLDEEIVTLPNGYRYFFVHGPEGEWIEFFQR</sequence>
<dbReference type="Pfam" id="PF00903">
    <property type="entry name" value="Glyoxalase"/>
    <property type="match status" value="1"/>
</dbReference>
<proteinExistence type="predicted"/>
<name>A0A2R9T0J5_9BACL</name>
<keyword evidence="3" id="KW-0560">Oxidoreductase</keyword>
<dbReference type="CDD" id="cd06587">
    <property type="entry name" value="VOC"/>
    <property type="match status" value="1"/>
</dbReference>
<evidence type="ECO:0000259" key="2">
    <source>
        <dbReference type="PROSITE" id="PS51819"/>
    </source>
</evidence>
<dbReference type="GO" id="GO:0046872">
    <property type="term" value="F:metal ion binding"/>
    <property type="evidence" value="ECO:0007669"/>
    <property type="project" value="UniProtKB-KW"/>
</dbReference>
<dbReference type="InterPro" id="IPR037523">
    <property type="entry name" value="VOC_core"/>
</dbReference>
<dbReference type="InterPro" id="IPR004360">
    <property type="entry name" value="Glyas_Fos-R_dOase_dom"/>
</dbReference>
<dbReference type="AlphaFoldDB" id="A0A2R9T0J5"/>
<dbReference type="GO" id="GO:0051213">
    <property type="term" value="F:dioxygenase activity"/>
    <property type="evidence" value="ECO:0007669"/>
    <property type="project" value="UniProtKB-KW"/>
</dbReference>
<evidence type="ECO:0000313" key="3">
    <source>
        <dbReference type="EMBL" id="EFU43154.1"/>
    </source>
</evidence>
<dbReference type="PANTHER" id="PTHR43048">
    <property type="entry name" value="METHYLMALONYL-COA EPIMERASE"/>
    <property type="match status" value="1"/>
</dbReference>
<organism evidence="3 4">
    <name type="scientific">Paenibacillus vortex V453</name>
    <dbReference type="NCBI Taxonomy" id="715225"/>
    <lineage>
        <taxon>Bacteria</taxon>
        <taxon>Bacillati</taxon>
        <taxon>Bacillota</taxon>
        <taxon>Bacilli</taxon>
        <taxon>Bacillales</taxon>
        <taxon>Paenibacillaceae</taxon>
        <taxon>Paenibacillus</taxon>
    </lineage>
</organism>
<feature type="domain" description="VOC" evidence="2">
    <location>
        <begin position="21"/>
        <end position="143"/>
    </location>
</feature>
<dbReference type="InterPro" id="IPR029068">
    <property type="entry name" value="Glyas_Bleomycin-R_OHBP_Dase"/>
</dbReference>
<dbReference type="InterPro" id="IPR051785">
    <property type="entry name" value="MMCE/EMCE_epimerase"/>
</dbReference>
<dbReference type="Proteomes" id="UP000003094">
    <property type="component" value="Unassembled WGS sequence"/>
</dbReference>
<dbReference type="GO" id="GO:0004493">
    <property type="term" value="F:methylmalonyl-CoA epimerase activity"/>
    <property type="evidence" value="ECO:0007669"/>
    <property type="project" value="TreeGrafter"/>
</dbReference>
<dbReference type="Gene3D" id="3.10.180.10">
    <property type="entry name" value="2,3-Dihydroxybiphenyl 1,2-Dioxygenase, domain 1"/>
    <property type="match status" value="1"/>
</dbReference>
<comment type="caution">
    <text evidence="3">The sequence shown here is derived from an EMBL/GenBank/DDBJ whole genome shotgun (WGS) entry which is preliminary data.</text>
</comment>
<dbReference type="KEGG" id="pvo:PVOR_05338"/>
<evidence type="ECO:0000256" key="1">
    <source>
        <dbReference type="ARBA" id="ARBA00022723"/>
    </source>
</evidence>
<keyword evidence="3" id="KW-0223">Dioxygenase</keyword>
<protein>
    <submittedName>
        <fullName evidence="3">Glyoxalase/bleomycin resistance protein/dioxygenase</fullName>
    </submittedName>
</protein>
<evidence type="ECO:0000313" key="4">
    <source>
        <dbReference type="Proteomes" id="UP000003094"/>
    </source>
</evidence>
<dbReference type="PANTHER" id="PTHR43048:SF3">
    <property type="entry name" value="METHYLMALONYL-COA EPIMERASE, MITOCHONDRIAL"/>
    <property type="match status" value="1"/>
</dbReference>
<reference evidence="3 4" key="1">
    <citation type="journal article" date="2010" name="BMC Genomics">
        <title>Genome sequence of the pattern forming Paenibacillus vortex bacterium reveals potential for thriving in complex environments.</title>
        <authorList>
            <person name="Sirota-Madi A."/>
            <person name="Olender T."/>
            <person name="Helman Y."/>
            <person name="Ingham C."/>
            <person name="Brainis I."/>
            <person name="Roth D."/>
            <person name="Hagi E."/>
            <person name="Brodsky L."/>
            <person name="Leshkowitz D."/>
            <person name="Galatenko V."/>
            <person name="Nikolaev V."/>
            <person name="Mugasimangalam R.C."/>
            <person name="Bransburg-Zabary S."/>
            <person name="Gutnick D.L."/>
            <person name="Lancet D."/>
            <person name="Ben-Jacob E."/>
        </authorList>
    </citation>
    <scope>NUCLEOTIDE SEQUENCE [LARGE SCALE GENOMIC DNA]</scope>
    <source>
        <strain evidence="3 4">V453</strain>
    </source>
</reference>
<dbReference type="GO" id="GO:0046491">
    <property type="term" value="P:L-methylmalonyl-CoA metabolic process"/>
    <property type="evidence" value="ECO:0007669"/>
    <property type="project" value="TreeGrafter"/>
</dbReference>
<dbReference type="PROSITE" id="PS51819">
    <property type="entry name" value="VOC"/>
    <property type="match status" value="1"/>
</dbReference>
<gene>
    <name evidence="3" type="ORF">PVOR_05338</name>
</gene>
<keyword evidence="4" id="KW-1185">Reference proteome</keyword>
<dbReference type="SUPFAM" id="SSF54593">
    <property type="entry name" value="Glyoxalase/Bleomycin resistance protein/Dihydroxybiphenyl dioxygenase"/>
    <property type="match status" value="1"/>
</dbReference>
<keyword evidence="1" id="KW-0479">Metal-binding</keyword>